<comment type="catalytic activity">
    <reaction evidence="1">
        <text>isopentenyl diphosphate = dimethylallyl diphosphate</text>
        <dbReference type="Rhea" id="RHEA:23284"/>
        <dbReference type="ChEBI" id="CHEBI:57623"/>
        <dbReference type="ChEBI" id="CHEBI:128769"/>
        <dbReference type="EC" id="5.3.3.2"/>
    </reaction>
</comment>
<keyword evidence="1" id="KW-0288">FMN</keyword>
<keyword evidence="1" id="KW-0521">NADP</keyword>
<protein>
    <recommendedName>
        <fullName evidence="1">Isopentenyl-diphosphate delta-isomerase</fullName>
        <shortName evidence="1">IPP isomerase</shortName>
        <ecNumber evidence="1">5.3.3.2</ecNumber>
    </recommendedName>
    <alternativeName>
        <fullName evidence="1">Isopentenyl diphosphate:dimethylallyl diphosphate isomerase</fullName>
    </alternativeName>
    <alternativeName>
        <fullName evidence="1">Isopentenyl pyrophosphate isomerase</fullName>
    </alternativeName>
    <alternativeName>
        <fullName evidence="1">Type 2 isopentenyl diphosphate isomerase</fullName>
        <shortName evidence="1">IDI-2</shortName>
    </alternativeName>
</protein>
<comment type="caution">
    <text evidence="1">Lacks conserved residue(s) required for the propagation of feature annotation.</text>
</comment>
<keyword evidence="1" id="KW-0479">Metal-binding</keyword>
<dbReference type="OrthoDB" id="9795032at2"/>
<feature type="binding site" evidence="1">
    <location>
        <begin position="26"/>
        <end position="27"/>
    </location>
    <ligand>
        <name>substrate</name>
    </ligand>
</feature>
<feature type="binding site" evidence="1">
    <location>
        <position position="239"/>
    </location>
    <ligand>
        <name>FMN</name>
        <dbReference type="ChEBI" id="CHEBI:58210"/>
    </ligand>
</feature>
<dbReference type="EC" id="5.3.3.2" evidence="1"/>
<dbReference type="GO" id="GO:0004452">
    <property type="term" value="F:isopentenyl-diphosphate delta-isomerase activity"/>
    <property type="evidence" value="ECO:0007669"/>
    <property type="project" value="UniProtKB-UniRule"/>
</dbReference>
<keyword evidence="1" id="KW-0460">Magnesium</keyword>
<feature type="binding site" evidence="1">
    <location>
        <begin position="304"/>
        <end position="305"/>
    </location>
    <ligand>
        <name>FMN</name>
        <dbReference type="ChEBI" id="CHEBI:58210"/>
    </ligand>
</feature>
<dbReference type="HAMAP" id="MF_00354">
    <property type="entry name" value="Idi_2"/>
    <property type="match status" value="1"/>
</dbReference>
<feature type="binding site" evidence="1">
    <location>
        <position position="118"/>
    </location>
    <ligand>
        <name>FMN</name>
        <dbReference type="ChEBI" id="CHEBI:58210"/>
    </ligand>
</feature>
<dbReference type="PANTHER" id="PTHR43665:SF1">
    <property type="entry name" value="ISOPENTENYL-DIPHOSPHATE DELTA-ISOMERASE"/>
    <property type="match status" value="1"/>
</dbReference>
<dbReference type="GO" id="GO:0010181">
    <property type="term" value="F:FMN binding"/>
    <property type="evidence" value="ECO:0007669"/>
    <property type="project" value="UniProtKB-UniRule"/>
</dbReference>
<name>A0A2A9EX85_9MICO</name>
<sequence>MTEPTPRPDAAASFAPPPPDPARAGRKDEHVRLAAGQQAAMAAGAGPRNDFDDVELVHHALDGVDPAGVDLGTDVGPWRWPLPVYVNGMTGGSVATGRLNRAIGIAARVTGVPVATGSVSAGLDDAGARATFTVMREENPDGFVMANLGADRTPDDAVRAVEMLRADALQVHLNAAQETVMPEGSRRFDTWARNVAAICAASPVPVVVKEVGAGLSGRTLARLAGLGVTVADVGGRGGTDFVGVENDRRPTRDLAYLRGWGQSAVVCLLDAPTGAPHLLASGGVRTPLDVVRALALGARAAGVAGRFLRVLLDDGEPPRDAAATDRAAARLVEEIEVWRDHLVALHGLLGAPTPADLVTTDVLLRGTVRETAALRGTDVGALTRRSAARPVPDLNRDLTARHDGAPHA</sequence>
<keyword evidence="1" id="KW-0414">Isoprene biosynthesis</keyword>
<accession>A0A2A9EX85</accession>
<comment type="cofactor">
    <cofactor evidence="1">
        <name>Mg(2+)</name>
        <dbReference type="ChEBI" id="CHEBI:18420"/>
    </cofactor>
</comment>
<comment type="cofactor">
    <cofactor evidence="1">
        <name>FMN</name>
        <dbReference type="ChEBI" id="CHEBI:58210"/>
    </cofactor>
</comment>
<evidence type="ECO:0000313" key="4">
    <source>
        <dbReference type="Proteomes" id="UP000224130"/>
    </source>
</evidence>
<dbReference type="GO" id="GO:0008299">
    <property type="term" value="P:isoprenoid biosynthetic process"/>
    <property type="evidence" value="ECO:0007669"/>
    <property type="project" value="UniProtKB-UniRule"/>
</dbReference>
<dbReference type="AlphaFoldDB" id="A0A2A9EX85"/>
<dbReference type="RefSeq" id="WP_098463708.1">
    <property type="nucleotide sequence ID" value="NZ_PDJJ01000001.1"/>
</dbReference>
<feature type="binding site" evidence="1">
    <location>
        <position position="177"/>
    </location>
    <ligand>
        <name>substrate</name>
    </ligand>
</feature>
<feature type="compositionally biased region" description="Basic and acidic residues" evidence="2">
    <location>
        <begin position="394"/>
        <end position="408"/>
    </location>
</feature>
<reference evidence="3 4" key="1">
    <citation type="submission" date="2017-10" db="EMBL/GenBank/DDBJ databases">
        <title>Sequencing the genomes of 1000 actinobacteria strains.</title>
        <authorList>
            <person name="Klenk H.-P."/>
        </authorList>
    </citation>
    <scope>NUCLEOTIDE SEQUENCE [LARGE SCALE GENOMIC DNA]</scope>
    <source>
        <strain evidence="3 4">DSM 21863</strain>
    </source>
</reference>
<comment type="subunit">
    <text evidence="1">Homooctamer. Dimer of tetramers.</text>
</comment>
<gene>
    <name evidence="1" type="primary">fni</name>
    <name evidence="3" type="ORF">ATJ88_2018</name>
</gene>
<dbReference type="EMBL" id="PDJJ01000001">
    <property type="protein sequence ID" value="PFG43333.1"/>
    <property type="molecule type" value="Genomic_DNA"/>
</dbReference>
<organism evidence="3 4">
    <name type="scientific">Isoptericola jiangsuensis</name>
    <dbReference type="NCBI Taxonomy" id="548579"/>
    <lineage>
        <taxon>Bacteria</taxon>
        <taxon>Bacillati</taxon>
        <taxon>Actinomycetota</taxon>
        <taxon>Actinomycetes</taxon>
        <taxon>Micrococcales</taxon>
        <taxon>Promicromonosporaceae</taxon>
        <taxon>Isoptericola</taxon>
    </lineage>
</organism>
<dbReference type="PANTHER" id="PTHR43665">
    <property type="entry name" value="ISOPENTENYL-DIPHOSPHATE DELTA-ISOMERASE"/>
    <property type="match status" value="1"/>
</dbReference>
<feature type="binding site" evidence="1">
    <location>
        <position position="209"/>
    </location>
    <ligand>
        <name>FMN</name>
        <dbReference type="ChEBI" id="CHEBI:58210"/>
    </ligand>
</feature>
<evidence type="ECO:0000256" key="1">
    <source>
        <dbReference type="HAMAP-Rule" id="MF_00354"/>
    </source>
</evidence>
<comment type="subcellular location">
    <subcellularLocation>
        <location evidence="1">Cytoplasm</location>
    </subcellularLocation>
</comment>
<keyword evidence="4" id="KW-1185">Reference proteome</keyword>
<evidence type="ECO:0000256" key="2">
    <source>
        <dbReference type="SAM" id="MobiDB-lite"/>
    </source>
</evidence>
<comment type="cofactor">
    <cofactor evidence="1">
        <name>NADPH</name>
        <dbReference type="ChEBI" id="CHEBI:57783"/>
    </cofactor>
</comment>
<dbReference type="InterPro" id="IPR013785">
    <property type="entry name" value="Aldolase_TIM"/>
</dbReference>
<feature type="binding site" evidence="1">
    <location>
        <begin position="88"/>
        <end position="90"/>
    </location>
    <ligand>
        <name>FMN</name>
        <dbReference type="ChEBI" id="CHEBI:58210"/>
    </ligand>
</feature>
<keyword evidence="1 3" id="KW-0413">Isomerase</keyword>
<dbReference type="GO" id="GO:0005737">
    <property type="term" value="C:cytoplasm"/>
    <property type="evidence" value="ECO:0007669"/>
    <property type="project" value="UniProtKB-SubCell"/>
</dbReference>
<feature type="binding site" evidence="1">
    <location>
        <begin position="283"/>
        <end position="285"/>
    </location>
    <ligand>
        <name>FMN</name>
        <dbReference type="ChEBI" id="CHEBI:58210"/>
    </ligand>
</feature>
<dbReference type="GO" id="GO:0070402">
    <property type="term" value="F:NADPH binding"/>
    <property type="evidence" value="ECO:0007669"/>
    <property type="project" value="UniProtKB-UniRule"/>
</dbReference>
<dbReference type="Gene3D" id="3.20.20.70">
    <property type="entry name" value="Aldolase class I"/>
    <property type="match status" value="1"/>
</dbReference>
<comment type="caution">
    <text evidence="3">The sequence shown here is derived from an EMBL/GenBank/DDBJ whole genome shotgun (WGS) entry which is preliminary data.</text>
</comment>
<dbReference type="Proteomes" id="UP000224130">
    <property type="component" value="Unassembled WGS sequence"/>
</dbReference>
<comment type="similarity">
    <text evidence="1">Belongs to the IPP isomerase type 2 family.</text>
</comment>
<proteinExistence type="inferred from homology"/>
<comment type="function">
    <text evidence="1">Involved in the biosynthesis of isoprenoids. Catalyzes the 1,3-allylic rearrangement of the homoallylic substrate isopentenyl (IPP) to its allylic isomer, dimethylallyl diphosphate (DMAPP).</text>
</comment>
<keyword evidence="1" id="KW-0963">Cytoplasm</keyword>
<evidence type="ECO:0000313" key="3">
    <source>
        <dbReference type="EMBL" id="PFG43333.1"/>
    </source>
</evidence>
<keyword evidence="1" id="KW-0285">Flavoprotein</keyword>
<feature type="region of interest" description="Disordered" evidence="2">
    <location>
        <begin position="385"/>
        <end position="408"/>
    </location>
</feature>
<dbReference type="GO" id="GO:0000287">
    <property type="term" value="F:magnesium ion binding"/>
    <property type="evidence" value="ECO:0007669"/>
    <property type="project" value="UniProtKB-UniRule"/>
</dbReference>
<dbReference type="SUPFAM" id="SSF51395">
    <property type="entry name" value="FMN-linked oxidoreductases"/>
    <property type="match status" value="1"/>
</dbReference>
<feature type="binding site" evidence="1">
    <location>
        <position position="178"/>
    </location>
    <ligand>
        <name>Mg(2+)</name>
        <dbReference type="ChEBI" id="CHEBI:18420"/>
    </ligand>
</feature>
<feature type="binding site" evidence="1">
    <location>
        <position position="147"/>
    </location>
    <ligand>
        <name>FMN</name>
        <dbReference type="ChEBI" id="CHEBI:58210"/>
    </ligand>
</feature>
<dbReference type="InterPro" id="IPR011179">
    <property type="entry name" value="IPdP_isomerase"/>
</dbReference>
<dbReference type="NCBIfam" id="TIGR02151">
    <property type="entry name" value="IPP_isom_2"/>
    <property type="match status" value="1"/>
</dbReference>
<feature type="region of interest" description="Disordered" evidence="2">
    <location>
        <begin position="1"/>
        <end position="29"/>
    </location>
</feature>